<reference evidence="1" key="1">
    <citation type="submission" date="2014-11" db="EMBL/GenBank/DDBJ databases">
        <authorList>
            <person name="Amaro Gonzalez C."/>
        </authorList>
    </citation>
    <scope>NUCLEOTIDE SEQUENCE</scope>
</reference>
<dbReference type="AlphaFoldDB" id="A0A0E9TZR9"/>
<dbReference type="EMBL" id="GBXM01049413">
    <property type="protein sequence ID" value="JAH59164.1"/>
    <property type="molecule type" value="Transcribed_RNA"/>
</dbReference>
<proteinExistence type="predicted"/>
<organism evidence="1">
    <name type="scientific">Anguilla anguilla</name>
    <name type="common">European freshwater eel</name>
    <name type="synonym">Muraena anguilla</name>
    <dbReference type="NCBI Taxonomy" id="7936"/>
    <lineage>
        <taxon>Eukaryota</taxon>
        <taxon>Metazoa</taxon>
        <taxon>Chordata</taxon>
        <taxon>Craniata</taxon>
        <taxon>Vertebrata</taxon>
        <taxon>Euteleostomi</taxon>
        <taxon>Actinopterygii</taxon>
        <taxon>Neopterygii</taxon>
        <taxon>Teleostei</taxon>
        <taxon>Anguilliformes</taxon>
        <taxon>Anguillidae</taxon>
        <taxon>Anguilla</taxon>
    </lineage>
</organism>
<name>A0A0E9TZR9_ANGAN</name>
<reference evidence="1" key="2">
    <citation type="journal article" date="2015" name="Fish Shellfish Immunol.">
        <title>Early steps in the European eel (Anguilla anguilla)-Vibrio vulnificus interaction in the gills: Role of the RtxA13 toxin.</title>
        <authorList>
            <person name="Callol A."/>
            <person name="Pajuelo D."/>
            <person name="Ebbesson L."/>
            <person name="Teles M."/>
            <person name="MacKenzie S."/>
            <person name="Amaro C."/>
        </authorList>
    </citation>
    <scope>NUCLEOTIDE SEQUENCE</scope>
</reference>
<accession>A0A0E9TZR9</accession>
<evidence type="ECO:0000313" key="1">
    <source>
        <dbReference type="EMBL" id="JAH59164.1"/>
    </source>
</evidence>
<sequence>MDCFEEDLVNALREIVKGSNWQCVGTTCNFKSQCTK</sequence>
<protein>
    <submittedName>
        <fullName evidence="1">Uncharacterized protein</fullName>
    </submittedName>
</protein>